<feature type="region of interest" description="Disordered" evidence="1">
    <location>
        <begin position="1"/>
        <end position="52"/>
    </location>
</feature>
<protein>
    <submittedName>
        <fullName evidence="2">Uncharacterized protein</fullName>
    </submittedName>
</protein>
<accession>A0A5J4V3F2</accession>
<sequence>MPRYKKQSRKVKEADKNNDLNAIAGDSPQQSTQTAAIANERSQSSEQDPYLLLQDDIPSASEIRKYPHCALRSRIPPPPPLPLPPRCPFLLRSEKKEDIKDEQDYQQEVLKSTRIIKKCGTSWPKFELQKPWPGYEDYVAFEAVAAGAVLTDASLQALEGFDPSPKRRLKLLLRQM</sequence>
<feature type="non-terminal residue" evidence="2">
    <location>
        <position position="176"/>
    </location>
</feature>
<evidence type="ECO:0000313" key="3">
    <source>
        <dbReference type="Proteomes" id="UP000324800"/>
    </source>
</evidence>
<dbReference type="EMBL" id="SNRW01010112">
    <property type="protein sequence ID" value="KAA6377013.1"/>
    <property type="molecule type" value="Genomic_DNA"/>
</dbReference>
<dbReference type="Proteomes" id="UP000324800">
    <property type="component" value="Unassembled WGS sequence"/>
</dbReference>
<name>A0A5J4V3F2_9EUKA</name>
<feature type="compositionally biased region" description="Polar residues" evidence="1">
    <location>
        <begin position="27"/>
        <end position="47"/>
    </location>
</feature>
<reference evidence="2 3" key="1">
    <citation type="submission" date="2019-03" db="EMBL/GenBank/DDBJ databases">
        <title>Single cell metagenomics reveals metabolic interactions within the superorganism composed of flagellate Streblomastix strix and complex community of Bacteroidetes bacteria on its surface.</title>
        <authorList>
            <person name="Treitli S.C."/>
            <person name="Kolisko M."/>
            <person name="Husnik F."/>
            <person name="Keeling P."/>
            <person name="Hampl V."/>
        </authorList>
    </citation>
    <scope>NUCLEOTIDE SEQUENCE [LARGE SCALE GENOMIC DNA]</scope>
    <source>
        <strain evidence="2">ST1C</strain>
    </source>
</reference>
<gene>
    <name evidence="2" type="ORF">EZS28_027460</name>
</gene>
<proteinExistence type="predicted"/>
<dbReference type="AlphaFoldDB" id="A0A5J4V3F2"/>
<organism evidence="2 3">
    <name type="scientific">Streblomastix strix</name>
    <dbReference type="NCBI Taxonomy" id="222440"/>
    <lineage>
        <taxon>Eukaryota</taxon>
        <taxon>Metamonada</taxon>
        <taxon>Preaxostyla</taxon>
        <taxon>Oxymonadida</taxon>
        <taxon>Streblomastigidae</taxon>
        <taxon>Streblomastix</taxon>
    </lineage>
</organism>
<comment type="caution">
    <text evidence="2">The sequence shown here is derived from an EMBL/GenBank/DDBJ whole genome shotgun (WGS) entry which is preliminary data.</text>
</comment>
<evidence type="ECO:0000256" key="1">
    <source>
        <dbReference type="SAM" id="MobiDB-lite"/>
    </source>
</evidence>
<evidence type="ECO:0000313" key="2">
    <source>
        <dbReference type="EMBL" id="KAA6377013.1"/>
    </source>
</evidence>